<accession>A0AAP0EPY9</accession>
<dbReference type="Proteomes" id="UP001417504">
    <property type="component" value="Unassembled WGS sequence"/>
</dbReference>
<keyword evidence="3" id="KW-1185">Reference proteome</keyword>
<protein>
    <submittedName>
        <fullName evidence="2">Uncharacterized protein</fullName>
    </submittedName>
</protein>
<feature type="transmembrane region" description="Helical" evidence="1">
    <location>
        <begin position="21"/>
        <end position="41"/>
    </location>
</feature>
<comment type="caution">
    <text evidence="2">The sequence shown here is derived from an EMBL/GenBank/DDBJ whole genome shotgun (WGS) entry which is preliminary data.</text>
</comment>
<organism evidence="2 3">
    <name type="scientific">Stephania japonica</name>
    <dbReference type="NCBI Taxonomy" id="461633"/>
    <lineage>
        <taxon>Eukaryota</taxon>
        <taxon>Viridiplantae</taxon>
        <taxon>Streptophyta</taxon>
        <taxon>Embryophyta</taxon>
        <taxon>Tracheophyta</taxon>
        <taxon>Spermatophyta</taxon>
        <taxon>Magnoliopsida</taxon>
        <taxon>Ranunculales</taxon>
        <taxon>Menispermaceae</taxon>
        <taxon>Menispermoideae</taxon>
        <taxon>Cissampelideae</taxon>
        <taxon>Stephania</taxon>
    </lineage>
</organism>
<name>A0AAP0EPY9_9MAGN</name>
<keyword evidence="1" id="KW-0472">Membrane</keyword>
<keyword evidence="1" id="KW-1133">Transmembrane helix</keyword>
<dbReference type="AlphaFoldDB" id="A0AAP0EPY9"/>
<proteinExistence type="predicted"/>
<gene>
    <name evidence="2" type="ORF">Sjap_022761</name>
</gene>
<sequence length="50" mass="5843">MRSRGRFSHSMKVIDQWRRHSIMVILIEAALSINLLFFTLLDQGCSFFVA</sequence>
<evidence type="ECO:0000313" key="3">
    <source>
        <dbReference type="Proteomes" id="UP001417504"/>
    </source>
</evidence>
<reference evidence="2 3" key="1">
    <citation type="submission" date="2024-01" db="EMBL/GenBank/DDBJ databases">
        <title>Genome assemblies of Stephania.</title>
        <authorList>
            <person name="Yang L."/>
        </authorList>
    </citation>
    <scope>NUCLEOTIDE SEQUENCE [LARGE SCALE GENOMIC DNA]</scope>
    <source>
        <strain evidence="2">QJT</strain>
        <tissue evidence="2">Leaf</tissue>
    </source>
</reference>
<evidence type="ECO:0000256" key="1">
    <source>
        <dbReference type="SAM" id="Phobius"/>
    </source>
</evidence>
<evidence type="ECO:0000313" key="2">
    <source>
        <dbReference type="EMBL" id="KAK9097264.1"/>
    </source>
</evidence>
<keyword evidence="1" id="KW-0812">Transmembrane</keyword>
<dbReference type="EMBL" id="JBBNAE010000009">
    <property type="protein sequence ID" value="KAK9097264.1"/>
    <property type="molecule type" value="Genomic_DNA"/>
</dbReference>